<accession>A0A0L9V049</accession>
<evidence type="ECO:0000313" key="3">
    <source>
        <dbReference type="Proteomes" id="UP000053144"/>
    </source>
</evidence>
<feature type="compositionally biased region" description="Polar residues" evidence="1">
    <location>
        <begin position="28"/>
        <end position="46"/>
    </location>
</feature>
<dbReference type="EMBL" id="CM003377">
    <property type="protein sequence ID" value="KOM48331.1"/>
    <property type="molecule type" value="Genomic_DNA"/>
</dbReference>
<sequence length="62" mass="6549">MTLVLPPTTDTLPPHVVITFIPPLDPTSRPSSSFIPASETTITSIDPDSIGDAVDPPLHDQS</sequence>
<evidence type="ECO:0000313" key="2">
    <source>
        <dbReference type="EMBL" id="KOM48331.1"/>
    </source>
</evidence>
<organism evidence="2 3">
    <name type="scientific">Phaseolus angularis</name>
    <name type="common">Azuki bean</name>
    <name type="synonym">Vigna angularis</name>
    <dbReference type="NCBI Taxonomy" id="3914"/>
    <lineage>
        <taxon>Eukaryota</taxon>
        <taxon>Viridiplantae</taxon>
        <taxon>Streptophyta</taxon>
        <taxon>Embryophyta</taxon>
        <taxon>Tracheophyta</taxon>
        <taxon>Spermatophyta</taxon>
        <taxon>Magnoliopsida</taxon>
        <taxon>eudicotyledons</taxon>
        <taxon>Gunneridae</taxon>
        <taxon>Pentapetalae</taxon>
        <taxon>rosids</taxon>
        <taxon>fabids</taxon>
        <taxon>Fabales</taxon>
        <taxon>Fabaceae</taxon>
        <taxon>Papilionoideae</taxon>
        <taxon>50 kb inversion clade</taxon>
        <taxon>NPAAA clade</taxon>
        <taxon>indigoferoid/millettioid clade</taxon>
        <taxon>Phaseoleae</taxon>
        <taxon>Vigna</taxon>
    </lineage>
</organism>
<evidence type="ECO:0000256" key="1">
    <source>
        <dbReference type="SAM" id="MobiDB-lite"/>
    </source>
</evidence>
<name>A0A0L9V049_PHAAN</name>
<feature type="region of interest" description="Disordered" evidence="1">
    <location>
        <begin position="22"/>
        <end position="62"/>
    </location>
</feature>
<dbReference type="AlphaFoldDB" id="A0A0L9V049"/>
<dbReference type="Gramene" id="KOM48331">
    <property type="protein sequence ID" value="KOM48331"/>
    <property type="gene ID" value="LR48_Vigan07g203500"/>
</dbReference>
<gene>
    <name evidence="2" type="ORF">LR48_Vigan07g203500</name>
</gene>
<reference evidence="3" key="1">
    <citation type="journal article" date="2015" name="Proc. Natl. Acad. Sci. U.S.A.">
        <title>Genome sequencing of adzuki bean (Vigna angularis) provides insight into high starch and low fat accumulation and domestication.</title>
        <authorList>
            <person name="Yang K."/>
            <person name="Tian Z."/>
            <person name="Chen C."/>
            <person name="Luo L."/>
            <person name="Zhao B."/>
            <person name="Wang Z."/>
            <person name="Yu L."/>
            <person name="Li Y."/>
            <person name="Sun Y."/>
            <person name="Li W."/>
            <person name="Chen Y."/>
            <person name="Li Y."/>
            <person name="Zhang Y."/>
            <person name="Ai D."/>
            <person name="Zhao J."/>
            <person name="Shang C."/>
            <person name="Ma Y."/>
            <person name="Wu B."/>
            <person name="Wang M."/>
            <person name="Gao L."/>
            <person name="Sun D."/>
            <person name="Zhang P."/>
            <person name="Guo F."/>
            <person name="Wang W."/>
            <person name="Li Y."/>
            <person name="Wang J."/>
            <person name="Varshney R.K."/>
            <person name="Wang J."/>
            <person name="Ling H.Q."/>
            <person name="Wan P."/>
        </authorList>
    </citation>
    <scope>NUCLEOTIDE SEQUENCE</scope>
    <source>
        <strain evidence="3">cv. Jingnong 6</strain>
    </source>
</reference>
<proteinExistence type="predicted"/>
<dbReference type="Proteomes" id="UP000053144">
    <property type="component" value="Chromosome 7"/>
</dbReference>
<protein>
    <submittedName>
        <fullName evidence="2">Uncharacterized protein</fullName>
    </submittedName>
</protein>